<organism evidence="2 3">
    <name type="scientific">Aspergillus pseudoustus</name>
    <dbReference type="NCBI Taxonomy" id="1810923"/>
    <lineage>
        <taxon>Eukaryota</taxon>
        <taxon>Fungi</taxon>
        <taxon>Dikarya</taxon>
        <taxon>Ascomycota</taxon>
        <taxon>Pezizomycotina</taxon>
        <taxon>Eurotiomycetes</taxon>
        <taxon>Eurotiomycetidae</taxon>
        <taxon>Eurotiales</taxon>
        <taxon>Aspergillaceae</taxon>
        <taxon>Aspergillus</taxon>
        <taxon>Aspergillus subgen. Nidulantes</taxon>
    </lineage>
</organism>
<dbReference type="Pfam" id="PF00300">
    <property type="entry name" value="His_Phos_1"/>
    <property type="match status" value="1"/>
</dbReference>
<feature type="signal peptide" evidence="1">
    <location>
        <begin position="1"/>
        <end position="18"/>
    </location>
</feature>
<comment type="caution">
    <text evidence="2">The sequence shown here is derived from an EMBL/GenBank/DDBJ whole genome shotgun (WGS) entry which is preliminary data.</text>
</comment>
<evidence type="ECO:0000256" key="1">
    <source>
        <dbReference type="SAM" id="SignalP"/>
    </source>
</evidence>
<dbReference type="EMBL" id="JBFXLU010000228">
    <property type="protein sequence ID" value="KAL2834090.1"/>
    <property type="molecule type" value="Genomic_DNA"/>
</dbReference>
<gene>
    <name evidence="2" type="ORF">BJY01DRAFT_224553</name>
</gene>
<dbReference type="InterPro" id="IPR013078">
    <property type="entry name" value="His_Pase_superF_clade-1"/>
</dbReference>
<dbReference type="InterPro" id="IPR050275">
    <property type="entry name" value="PGM_Phosphatase"/>
</dbReference>
<keyword evidence="3" id="KW-1185">Reference proteome</keyword>
<dbReference type="InterPro" id="IPR029033">
    <property type="entry name" value="His_PPase_superfam"/>
</dbReference>
<reference evidence="2 3" key="1">
    <citation type="submission" date="2024-07" db="EMBL/GenBank/DDBJ databases">
        <title>Section-level genome sequencing and comparative genomics of Aspergillus sections Usti and Cavernicolus.</title>
        <authorList>
            <consortium name="Lawrence Berkeley National Laboratory"/>
            <person name="Nybo J.L."/>
            <person name="Vesth T.C."/>
            <person name="Theobald S."/>
            <person name="Frisvad J.C."/>
            <person name="Larsen T.O."/>
            <person name="Kjaerboelling I."/>
            <person name="Rothschild-Mancinelli K."/>
            <person name="Lyhne E.K."/>
            <person name="Kogle M.E."/>
            <person name="Barry K."/>
            <person name="Clum A."/>
            <person name="Na H."/>
            <person name="Ledsgaard L."/>
            <person name="Lin J."/>
            <person name="Lipzen A."/>
            <person name="Kuo A."/>
            <person name="Riley R."/>
            <person name="Mondo S."/>
            <person name="Labutti K."/>
            <person name="Haridas S."/>
            <person name="Pangalinan J."/>
            <person name="Salamov A.A."/>
            <person name="Simmons B.A."/>
            <person name="Magnuson J.K."/>
            <person name="Chen J."/>
            <person name="Drula E."/>
            <person name="Henrissat B."/>
            <person name="Wiebenga A."/>
            <person name="Lubbers R.J."/>
            <person name="Gomes A.C."/>
            <person name="Makela M.R."/>
            <person name="Stajich J."/>
            <person name="Grigoriev I.V."/>
            <person name="Mortensen U.H."/>
            <person name="De Vries R.P."/>
            <person name="Baker S.E."/>
            <person name="Andersen M.R."/>
        </authorList>
    </citation>
    <scope>NUCLEOTIDE SEQUENCE [LARGE SCALE GENOMIC DNA]</scope>
    <source>
        <strain evidence="2 3">CBS 123904</strain>
    </source>
</reference>
<keyword evidence="1" id="KW-0732">Signal</keyword>
<proteinExistence type="predicted"/>
<dbReference type="Proteomes" id="UP001610446">
    <property type="component" value="Unassembled WGS sequence"/>
</dbReference>
<dbReference type="SUPFAM" id="SSF53254">
    <property type="entry name" value="Phosphoglycerate mutase-like"/>
    <property type="match status" value="1"/>
</dbReference>
<dbReference type="Gene3D" id="3.40.50.1240">
    <property type="entry name" value="Phosphoglycerate mutase-like"/>
    <property type="match status" value="1"/>
</dbReference>
<protein>
    <submittedName>
        <fullName evidence="2">Histidine phosphatase superfamily</fullName>
    </submittedName>
</protein>
<dbReference type="PANTHER" id="PTHR48100">
    <property type="entry name" value="BROAD-SPECIFICITY PHOSPHATASE YOR283W-RELATED"/>
    <property type="match status" value="1"/>
</dbReference>
<sequence>MKLTVSAATLGFVALTAATSNQYINYTTVQGYFEQDLESTDPSTYDYTSHNFGLIDRSYDSDKPASKNLTQWERFHAELQALNDNSPKHVSYKLFFLGRHGEGYHNAAESYFGTPAWNCYYSLLTGNGTTTWFDADLTTEGINQAEIAHRYWLAQYKTQHIHFPDAYYSSPMTRALKTANITFSNLPLAGAGAATFLPEVKEGFREGMSMHTCDERRSKSYIESLFPTWTFEKGFTEEDELWTGVTVEPSGAQDERSRAALDDIFGEKKVTKRPDGVCVPHKKNDLVISVTAHSGEISSILRVIGHQTFKLSTGAVIPVLIRAEEIAEEEPTTTIAWTQSAYCAAPPATSTASGCVCQGSATPITSGYPVGGTTVATPTPF</sequence>
<evidence type="ECO:0000313" key="3">
    <source>
        <dbReference type="Proteomes" id="UP001610446"/>
    </source>
</evidence>
<name>A0ABR4J283_9EURO</name>
<dbReference type="CDD" id="cd07040">
    <property type="entry name" value="HP"/>
    <property type="match status" value="1"/>
</dbReference>
<dbReference type="PANTHER" id="PTHR48100:SF32">
    <property type="entry name" value="ANCHORED PROTEIN, PUTATIVE (AFU_ORTHOLOGUE AFUA_1G10590)-RELATED"/>
    <property type="match status" value="1"/>
</dbReference>
<accession>A0ABR4J283</accession>
<feature type="chain" id="PRO_5046696156" evidence="1">
    <location>
        <begin position="19"/>
        <end position="381"/>
    </location>
</feature>
<evidence type="ECO:0000313" key="2">
    <source>
        <dbReference type="EMBL" id="KAL2834090.1"/>
    </source>
</evidence>